<dbReference type="PANTHER" id="PTHR30532:SF24">
    <property type="entry name" value="FERRIC ENTEROBACTIN-BINDING PERIPLASMIC PROTEIN FEPB"/>
    <property type="match status" value="1"/>
</dbReference>
<feature type="chain" id="PRO_5047094532" evidence="5">
    <location>
        <begin position="20"/>
        <end position="331"/>
    </location>
</feature>
<evidence type="ECO:0000259" key="6">
    <source>
        <dbReference type="Pfam" id="PF01497"/>
    </source>
</evidence>
<feature type="signal peptide" evidence="5">
    <location>
        <begin position="1"/>
        <end position="19"/>
    </location>
</feature>
<dbReference type="Proteomes" id="UP001197247">
    <property type="component" value="Unassembled WGS sequence"/>
</dbReference>
<evidence type="ECO:0000313" key="7">
    <source>
        <dbReference type="EMBL" id="MBT0768334.1"/>
    </source>
</evidence>
<dbReference type="RefSeq" id="WP_214154634.1">
    <property type="nucleotide sequence ID" value="NZ_JAHBAY010000002.1"/>
</dbReference>
<sequence length="331" mass="34971">MRKPRVLLAILAAATIALTGCGSSGSTGDADSGSGDSSWSYTDDLGNTVTLDHTPTKVAGLTDPLVSLMNYGIKPVAAFGWSTVDKDPRFEKFDVSGITTLGATYGEIDEEKLIEAAPDVIVTTVYPTDEKGTIDDSQPLYGFNDKEQQEKIAKIAPVIAIKMGGKGADVIASQARLALALGASQDTVDAAKATYDQAATTLKDAAAATDVTVTVLYGDADGAYVVKPADEPITELYQELGVTFFEPTPEGYYWGIYSWENAGKIGGDLMLLQKDGYSKEEMAKQATLAQTPAFKAGQIESFTSPGLDYVSQADYMTTLAGYLADAKVVTD</sequence>
<dbReference type="PANTHER" id="PTHR30532">
    <property type="entry name" value="IRON III DICITRATE-BINDING PERIPLASMIC PROTEIN"/>
    <property type="match status" value="1"/>
</dbReference>
<comment type="caution">
    <text evidence="7">The sequence shown here is derived from an EMBL/GenBank/DDBJ whole genome shotgun (WGS) entry which is preliminary data.</text>
</comment>
<evidence type="ECO:0000256" key="3">
    <source>
        <dbReference type="ARBA" id="ARBA00022448"/>
    </source>
</evidence>
<dbReference type="Gene3D" id="3.40.50.1980">
    <property type="entry name" value="Nitrogenase molybdenum iron protein domain"/>
    <property type="match status" value="2"/>
</dbReference>
<evidence type="ECO:0000256" key="2">
    <source>
        <dbReference type="ARBA" id="ARBA00008814"/>
    </source>
</evidence>
<gene>
    <name evidence="7" type="ORF">KIH74_05330</name>
</gene>
<dbReference type="EMBL" id="JAHBAY010000002">
    <property type="protein sequence ID" value="MBT0768334.1"/>
    <property type="molecule type" value="Genomic_DNA"/>
</dbReference>
<keyword evidence="3" id="KW-0813">Transport</keyword>
<proteinExistence type="inferred from homology"/>
<reference evidence="7 8" key="1">
    <citation type="submission" date="2021-05" db="EMBL/GenBank/DDBJ databases">
        <title>Kineosporia and Streptomyces sp. nov. two new marine actinobacteria isolated from Coral.</title>
        <authorList>
            <person name="Buangrab K."/>
            <person name="Sutthacheep M."/>
            <person name="Yeemin T."/>
            <person name="Harunari E."/>
            <person name="Igarashi Y."/>
            <person name="Kanchanasin P."/>
            <person name="Tanasupawat S."/>
            <person name="Phongsopitanun W."/>
        </authorList>
    </citation>
    <scope>NUCLEOTIDE SEQUENCE [LARGE SCALE GENOMIC DNA]</scope>
    <source>
        <strain evidence="7 8">J2-2</strain>
    </source>
</reference>
<dbReference type="InterPro" id="IPR002491">
    <property type="entry name" value="ABC_transptr_periplasmic_BD"/>
</dbReference>
<protein>
    <submittedName>
        <fullName evidence="7">ABC transporter substrate-binding protein</fullName>
    </submittedName>
</protein>
<keyword evidence="4 5" id="KW-0732">Signal</keyword>
<evidence type="ECO:0000256" key="4">
    <source>
        <dbReference type="ARBA" id="ARBA00022729"/>
    </source>
</evidence>
<organism evidence="7 8">
    <name type="scientific">Kineosporia corallincola</name>
    <dbReference type="NCBI Taxonomy" id="2835133"/>
    <lineage>
        <taxon>Bacteria</taxon>
        <taxon>Bacillati</taxon>
        <taxon>Actinomycetota</taxon>
        <taxon>Actinomycetes</taxon>
        <taxon>Kineosporiales</taxon>
        <taxon>Kineosporiaceae</taxon>
        <taxon>Kineosporia</taxon>
    </lineage>
</organism>
<name>A0ABS5TBA2_9ACTN</name>
<accession>A0ABS5TBA2</accession>
<dbReference type="PROSITE" id="PS51257">
    <property type="entry name" value="PROKAR_LIPOPROTEIN"/>
    <property type="match status" value="1"/>
</dbReference>
<dbReference type="Pfam" id="PF01497">
    <property type="entry name" value="Peripla_BP_2"/>
    <property type="match status" value="1"/>
</dbReference>
<dbReference type="SUPFAM" id="SSF53807">
    <property type="entry name" value="Helical backbone' metal receptor"/>
    <property type="match status" value="1"/>
</dbReference>
<feature type="domain" description="Fe/B12 periplasmic-binding" evidence="6">
    <location>
        <begin position="79"/>
        <end position="299"/>
    </location>
</feature>
<comment type="similarity">
    <text evidence="2">Belongs to the bacterial solute-binding protein 8 family.</text>
</comment>
<keyword evidence="8" id="KW-1185">Reference proteome</keyword>
<dbReference type="InterPro" id="IPR051313">
    <property type="entry name" value="Bact_iron-sidero_bind"/>
</dbReference>
<evidence type="ECO:0000256" key="1">
    <source>
        <dbReference type="ARBA" id="ARBA00004196"/>
    </source>
</evidence>
<comment type="subcellular location">
    <subcellularLocation>
        <location evidence="1">Cell envelope</location>
    </subcellularLocation>
</comment>
<evidence type="ECO:0000256" key="5">
    <source>
        <dbReference type="SAM" id="SignalP"/>
    </source>
</evidence>
<evidence type="ECO:0000313" key="8">
    <source>
        <dbReference type="Proteomes" id="UP001197247"/>
    </source>
</evidence>